<evidence type="ECO:0000256" key="1">
    <source>
        <dbReference type="SAM" id="MobiDB-lite"/>
    </source>
</evidence>
<proteinExistence type="predicted"/>
<dbReference type="EMBL" id="BMJE01000005">
    <property type="protein sequence ID" value="GGB80407.1"/>
    <property type="molecule type" value="Genomic_DNA"/>
</dbReference>
<gene>
    <name evidence="2" type="ORF">GCM10007424_20660</name>
</gene>
<evidence type="ECO:0000313" key="3">
    <source>
        <dbReference type="Proteomes" id="UP000615760"/>
    </source>
</evidence>
<feature type="region of interest" description="Disordered" evidence="1">
    <location>
        <begin position="34"/>
        <end position="55"/>
    </location>
</feature>
<evidence type="ECO:0000313" key="2">
    <source>
        <dbReference type="EMBL" id="GGB80407.1"/>
    </source>
</evidence>
<organism evidence="2 3">
    <name type="scientific">Flavobacterium suaedae</name>
    <dbReference type="NCBI Taxonomy" id="1767027"/>
    <lineage>
        <taxon>Bacteria</taxon>
        <taxon>Pseudomonadati</taxon>
        <taxon>Bacteroidota</taxon>
        <taxon>Flavobacteriia</taxon>
        <taxon>Flavobacteriales</taxon>
        <taxon>Flavobacteriaceae</taxon>
        <taxon>Flavobacterium</taxon>
    </lineage>
</organism>
<dbReference type="Proteomes" id="UP000615760">
    <property type="component" value="Unassembled WGS sequence"/>
</dbReference>
<reference evidence="3" key="1">
    <citation type="journal article" date="2019" name="Int. J. Syst. Evol. Microbiol.">
        <title>The Global Catalogue of Microorganisms (GCM) 10K type strain sequencing project: providing services to taxonomists for standard genome sequencing and annotation.</title>
        <authorList>
            <consortium name="The Broad Institute Genomics Platform"/>
            <consortium name="The Broad Institute Genome Sequencing Center for Infectious Disease"/>
            <person name="Wu L."/>
            <person name="Ma J."/>
        </authorList>
    </citation>
    <scope>NUCLEOTIDE SEQUENCE [LARGE SCALE GENOMIC DNA]</scope>
    <source>
        <strain evidence="3">CGMCC 1.15461</strain>
    </source>
</reference>
<evidence type="ECO:0008006" key="4">
    <source>
        <dbReference type="Google" id="ProtNLM"/>
    </source>
</evidence>
<name>A0ABQ1JZS5_9FLAO</name>
<comment type="caution">
    <text evidence="2">The sequence shown here is derived from an EMBL/GenBank/DDBJ whole genome shotgun (WGS) entry which is preliminary data.</text>
</comment>
<keyword evidence="3" id="KW-1185">Reference proteome</keyword>
<sequence>MKKILFISAITILLTTACKNKEAEEKLENEPAAIALQDTVSTDNTEVATTEDPVTIPADGDRITVTGKVIAVNVGKDGYTATITTKEEKEYSATISMPNLKDPKQYRTVSEGDIITVTGEVTNLENDVLIKVEELEEE</sequence>
<protein>
    <recommendedName>
        <fullName evidence="4">DUF5666 domain-containing protein</fullName>
    </recommendedName>
</protein>
<feature type="compositionally biased region" description="Polar residues" evidence="1">
    <location>
        <begin position="38"/>
        <end position="48"/>
    </location>
</feature>
<accession>A0ABQ1JZS5</accession>
<dbReference type="RefSeq" id="WP_188621214.1">
    <property type="nucleotide sequence ID" value="NZ_BMJE01000005.1"/>
</dbReference>
<dbReference type="PROSITE" id="PS51257">
    <property type="entry name" value="PROKAR_LIPOPROTEIN"/>
    <property type="match status" value="1"/>
</dbReference>